<dbReference type="Proteomes" id="UP000178425">
    <property type="component" value="Unassembled WGS sequence"/>
</dbReference>
<evidence type="ECO:0000313" key="3">
    <source>
        <dbReference type="EMBL" id="OGF78206.1"/>
    </source>
</evidence>
<feature type="transmembrane region" description="Helical" evidence="1">
    <location>
        <begin position="12"/>
        <end position="32"/>
    </location>
</feature>
<keyword evidence="1" id="KW-1133">Transmembrane helix</keyword>
<comment type="caution">
    <text evidence="3">The sequence shown here is derived from an EMBL/GenBank/DDBJ whole genome shotgun (WGS) entry which is preliminary data.</text>
</comment>
<feature type="domain" description="Rod shape-determining protein MreC beta-barrel core" evidence="2">
    <location>
        <begin position="105"/>
        <end position="238"/>
    </location>
</feature>
<protein>
    <recommendedName>
        <fullName evidence="2">Rod shape-determining protein MreC beta-barrel core domain-containing protein</fullName>
    </recommendedName>
</protein>
<dbReference type="Pfam" id="PF04085">
    <property type="entry name" value="MreC"/>
    <property type="match status" value="1"/>
</dbReference>
<gene>
    <name evidence="3" type="ORF">A2W54_03835</name>
</gene>
<evidence type="ECO:0000313" key="4">
    <source>
        <dbReference type="Proteomes" id="UP000178425"/>
    </source>
</evidence>
<sequence>MTFLQHKKQNYFRYSVLAVFSAAVIMLAVIFLKVKGAETLVFKLFSKANFLRPLAIGQNNQESVLLLAKISDLEKENQLLRESVGLGGTQGEIPAKVVLGGGYIFSEALYINEGSGSEIHAGDIVLSPEKIFVGKISEVGRDWSKIKPFGALGEKIVLRFGPNKEIAVFATGLGRGELSAELPKDTQIMPGETVWLGEKPEYAAGLISEAGKVDGGEIQNIIIKSQLPFGSLLNIVILKSR</sequence>
<accession>A0A1F5WRB2</accession>
<name>A0A1F5WRB2_9BACT</name>
<keyword evidence="1" id="KW-0812">Transmembrane</keyword>
<keyword evidence="1" id="KW-0472">Membrane</keyword>
<reference evidence="3 4" key="1">
    <citation type="journal article" date="2016" name="Nat. Commun.">
        <title>Thousands of microbial genomes shed light on interconnected biogeochemical processes in an aquifer system.</title>
        <authorList>
            <person name="Anantharaman K."/>
            <person name="Brown C.T."/>
            <person name="Hug L.A."/>
            <person name="Sharon I."/>
            <person name="Castelle C.J."/>
            <person name="Probst A.J."/>
            <person name="Thomas B.C."/>
            <person name="Singh A."/>
            <person name="Wilkins M.J."/>
            <person name="Karaoz U."/>
            <person name="Brodie E.L."/>
            <person name="Williams K.H."/>
            <person name="Hubbard S.S."/>
            <person name="Banfield J.F."/>
        </authorList>
    </citation>
    <scope>NUCLEOTIDE SEQUENCE [LARGE SCALE GENOMIC DNA]</scope>
</reference>
<dbReference type="AlphaFoldDB" id="A0A1F5WRB2"/>
<proteinExistence type="predicted"/>
<organism evidence="3 4">
    <name type="scientific">Candidatus Giovannonibacteria bacterium RIFCSPHIGHO2_02_43_13</name>
    <dbReference type="NCBI Taxonomy" id="1798330"/>
    <lineage>
        <taxon>Bacteria</taxon>
        <taxon>Candidatus Giovannoniibacteriota</taxon>
    </lineage>
</organism>
<dbReference type="Gene3D" id="2.40.10.340">
    <property type="entry name" value="Rod shape-determining protein MreC, domain 1"/>
    <property type="match status" value="1"/>
</dbReference>
<dbReference type="InterPro" id="IPR042177">
    <property type="entry name" value="Cell/Rod_1"/>
</dbReference>
<dbReference type="InterPro" id="IPR055342">
    <property type="entry name" value="MreC_beta-barrel_core"/>
</dbReference>
<dbReference type="EMBL" id="MFHI01000032">
    <property type="protein sequence ID" value="OGF78206.1"/>
    <property type="molecule type" value="Genomic_DNA"/>
</dbReference>
<evidence type="ECO:0000259" key="2">
    <source>
        <dbReference type="Pfam" id="PF04085"/>
    </source>
</evidence>
<evidence type="ECO:0000256" key="1">
    <source>
        <dbReference type="SAM" id="Phobius"/>
    </source>
</evidence>